<evidence type="ECO:0000313" key="4">
    <source>
        <dbReference type="EMBL" id="SOD91993.1"/>
    </source>
</evidence>
<sequence>MTDATTTATPATAAVPPAAPSRFAHLSVLIVDDDPFVRTMAARVFANLGVGRITQAGGGREALALMGAAEQPVDVFVCDLDMPDMDGVETLRHIGGLNANAGIIIASAARPEIVRTVEELARARGLVLLGALPKPLTPVAVTVLLDRLGNRGPARRGLAAVEVTRERLLAALDAHEVEAWYQPKVALPSGRLEGVEALVRWRHPDHGVLPPVVFLDKLEDFGLTDVFTEYMLQEALGQCGRWAREGLRIGVAVNLSASSLYRLDLPEVVLGLAADAGLSINQVTLEVTESGLMTDITTPFDVITRLAMKGVRLSIDDFGTGYSTIQQLVRLPFTEFKLDMSFVRGAAENERVRIVLESNVDMAKRLDMKVVGEGVETRDNWDMLTAMGVDLVQGYYVAKPMPGGELPEWERNRPTLGGAS</sequence>
<dbReference type="PROSITE" id="PS50110">
    <property type="entry name" value="RESPONSE_REGULATORY"/>
    <property type="match status" value="1"/>
</dbReference>
<dbReference type="InterPro" id="IPR035919">
    <property type="entry name" value="EAL_sf"/>
</dbReference>
<dbReference type="PANTHER" id="PTHR33121">
    <property type="entry name" value="CYCLIC DI-GMP PHOSPHODIESTERASE PDEF"/>
    <property type="match status" value="1"/>
</dbReference>
<dbReference type="CDD" id="cd01948">
    <property type="entry name" value="EAL"/>
    <property type="match status" value="1"/>
</dbReference>
<dbReference type="InterPro" id="IPR001633">
    <property type="entry name" value="EAL_dom"/>
</dbReference>
<feature type="domain" description="Response regulatory" evidence="2">
    <location>
        <begin position="27"/>
        <end position="149"/>
    </location>
</feature>
<feature type="modified residue" description="4-aspartylphosphate" evidence="1">
    <location>
        <position position="79"/>
    </location>
</feature>
<dbReference type="SMART" id="SM00052">
    <property type="entry name" value="EAL"/>
    <property type="match status" value="1"/>
</dbReference>
<organism evidence="4 5">
    <name type="scientific">Caenispirillum bisanense</name>
    <dbReference type="NCBI Taxonomy" id="414052"/>
    <lineage>
        <taxon>Bacteria</taxon>
        <taxon>Pseudomonadati</taxon>
        <taxon>Pseudomonadota</taxon>
        <taxon>Alphaproteobacteria</taxon>
        <taxon>Rhodospirillales</taxon>
        <taxon>Novispirillaceae</taxon>
        <taxon>Caenispirillum</taxon>
    </lineage>
</organism>
<dbReference type="SUPFAM" id="SSF141868">
    <property type="entry name" value="EAL domain-like"/>
    <property type="match status" value="1"/>
</dbReference>
<evidence type="ECO:0000259" key="3">
    <source>
        <dbReference type="PROSITE" id="PS50883"/>
    </source>
</evidence>
<evidence type="ECO:0000259" key="2">
    <source>
        <dbReference type="PROSITE" id="PS50110"/>
    </source>
</evidence>
<dbReference type="OrthoDB" id="7251575at2"/>
<dbReference type="Proteomes" id="UP000219621">
    <property type="component" value="Unassembled WGS sequence"/>
</dbReference>
<dbReference type="RefSeq" id="WP_097277976.1">
    <property type="nucleotide sequence ID" value="NZ_OCNJ01000002.1"/>
</dbReference>
<dbReference type="Gene3D" id="3.40.50.2300">
    <property type="match status" value="1"/>
</dbReference>
<evidence type="ECO:0000313" key="5">
    <source>
        <dbReference type="Proteomes" id="UP000219621"/>
    </source>
</evidence>
<dbReference type="Pfam" id="PF00072">
    <property type="entry name" value="Response_reg"/>
    <property type="match status" value="1"/>
</dbReference>
<dbReference type="Pfam" id="PF00563">
    <property type="entry name" value="EAL"/>
    <property type="match status" value="1"/>
</dbReference>
<dbReference type="InterPro" id="IPR050706">
    <property type="entry name" value="Cyclic-di-GMP_PDE-like"/>
</dbReference>
<keyword evidence="5" id="KW-1185">Reference proteome</keyword>
<dbReference type="SUPFAM" id="SSF52172">
    <property type="entry name" value="CheY-like"/>
    <property type="match status" value="1"/>
</dbReference>
<feature type="domain" description="EAL" evidence="3">
    <location>
        <begin position="161"/>
        <end position="414"/>
    </location>
</feature>
<evidence type="ECO:0000256" key="1">
    <source>
        <dbReference type="PROSITE-ProRule" id="PRU00169"/>
    </source>
</evidence>
<accession>A0A286G8X1</accession>
<dbReference type="Gene3D" id="3.20.20.450">
    <property type="entry name" value="EAL domain"/>
    <property type="match status" value="1"/>
</dbReference>
<dbReference type="InterPro" id="IPR011006">
    <property type="entry name" value="CheY-like_superfamily"/>
</dbReference>
<dbReference type="PROSITE" id="PS50883">
    <property type="entry name" value="EAL"/>
    <property type="match status" value="1"/>
</dbReference>
<reference evidence="4 5" key="1">
    <citation type="submission" date="2017-09" db="EMBL/GenBank/DDBJ databases">
        <authorList>
            <person name="Ehlers B."/>
            <person name="Leendertz F.H."/>
        </authorList>
    </citation>
    <scope>NUCLEOTIDE SEQUENCE [LARGE SCALE GENOMIC DNA]</scope>
    <source>
        <strain evidence="4 5">USBA 140</strain>
    </source>
</reference>
<keyword evidence="1" id="KW-0597">Phosphoprotein</keyword>
<dbReference type="InterPro" id="IPR001789">
    <property type="entry name" value="Sig_transdc_resp-reg_receiver"/>
</dbReference>
<dbReference type="AlphaFoldDB" id="A0A286G8X1"/>
<name>A0A286G8X1_9PROT</name>
<protein>
    <submittedName>
        <fullName evidence="4">EAL domain, c-di-GMP-specific phosphodiesterase class I (Or its enzymatically inactive variant)</fullName>
    </submittedName>
</protein>
<dbReference type="SMART" id="SM00448">
    <property type="entry name" value="REC"/>
    <property type="match status" value="1"/>
</dbReference>
<proteinExistence type="predicted"/>
<dbReference type="PANTHER" id="PTHR33121:SF79">
    <property type="entry name" value="CYCLIC DI-GMP PHOSPHODIESTERASE PDED-RELATED"/>
    <property type="match status" value="1"/>
</dbReference>
<dbReference type="EMBL" id="OCNJ01000002">
    <property type="protein sequence ID" value="SOD91993.1"/>
    <property type="molecule type" value="Genomic_DNA"/>
</dbReference>
<gene>
    <name evidence="4" type="ORF">SAMN05421508_102211</name>
</gene>
<dbReference type="GO" id="GO:0071111">
    <property type="term" value="F:cyclic-guanylate-specific phosphodiesterase activity"/>
    <property type="evidence" value="ECO:0007669"/>
    <property type="project" value="InterPro"/>
</dbReference>
<dbReference type="GO" id="GO:0000160">
    <property type="term" value="P:phosphorelay signal transduction system"/>
    <property type="evidence" value="ECO:0007669"/>
    <property type="project" value="InterPro"/>
</dbReference>